<name>A0A9D4EMK7_DREPO</name>
<protein>
    <submittedName>
        <fullName evidence="2">Uncharacterized protein</fullName>
    </submittedName>
</protein>
<feature type="region of interest" description="Disordered" evidence="1">
    <location>
        <begin position="17"/>
        <end position="59"/>
    </location>
</feature>
<keyword evidence="3" id="KW-1185">Reference proteome</keyword>
<dbReference type="AlphaFoldDB" id="A0A9D4EMK7"/>
<evidence type="ECO:0000313" key="3">
    <source>
        <dbReference type="Proteomes" id="UP000828390"/>
    </source>
</evidence>
<feature type="compositionally biased region" description="Basic and acidic residues" evidence="1">
    <location>
        <begin position="27"/>
        <end position="59"/>
    </location>
</feature>
<gene>
    <name evidence="2" type="ORF">DPMN_160629</name>
</gene>
<accession>A0A9D4EMK7</accession>
<dbReference type="Proteomes" id="UP000828390">
    <property type="component" value="Unassembled WGS sequence"/>
</dbReference>
<organism evidence="2 3">
    <name type="scientific">Dreissena polymorpha</name>
    <name type="common">Zebra mussel</name>
    <name type="synonym">Mytilus polymorpha</name>
    <dbReference type="NCBI Taxonomy" id="45954"/>
    <lineage>
        <taxon>Eukaryota</taxon>
        <taxon>Metazoa</taxon>
        <taxon>Spiralia</taxon>
        <taxon>Lophotrochozoa</taxon>
        <taxon>Mollusca</taxon>
        <taxon>Bivalvia</taxon>
        <taxon>Autobranchia</taxon>
        <taxon>Heteroconchia</taxon>
        <taxon>Euheterodonta</taxon>
        <taxon>Imparidentia</taxon>
        <taxon>Neoheterodontei</taxon>
        <taxon>Myida</taxon>
        <taxon>Dreissenoidea</taxon>
        <taxon>Dreissenidae</taxon>
        <taxon>Dreissena</taxon>
    </lineage>
</organism>
<proteinExistence type="predicted"/>
<comment type="caution">
    <text evidence="2">The sequence shown here is derived from an EMBL/GenBank/DDBJ whole genome shotgun (WGS) entry which is preliminary data.</text>
</comment>
<evidence type="ECO:0000256" key="1">
    <source>
        <dbReference type="SAM" id="MobiDB-lite"/>
    </source>
</evidence>
<reference evidence="2" key="1">
    <citation type="journal article" date="2019" name="bioRxiv">
        <title>The Genome of the Zebra Mussel, Dreissena polymorpha: A Resource for Invasive Species Research.</title>
        <authorList>
            <person name="McCartney M.A."/>
            <person name="Auch B."/>
            <person name="Kono T."/>
            <person name="Mallez S."/>
            <person name="Zhang Y."/>
            <person name="Obille A."/>
            <person name="Becker A."/>
            <person name="Abrahante J.E."/>
            <person name="Garbe J."/>
            <person name="Badalamenti J.P."/>
            <person name="Herman A."/>
            <person name="Mangelson H."/>
            <person name="Liachko I."/>
            <person name="Sullivan S."/>
            <person name="Sone E.D."/>
            <person name="Koren S."/>
            <person name="Silverstein K.A.T."/>
            <person name="Beckman K.B."/>
            <person name="Gohl D.M."/>
        </authorList>
    </citation>
    <scope>NUCLEOTIDE SEQUENCE</scope>
    <source>
        <strain evidence="2">Duluth1</strain>
        <tissue evidence="2">Whole animal</tissue>
    </source>
</reference>
<sequence length="165" mass="19328">MFGMVADVPVTKKLLSSVRQAHKKYTDRKEAEKMETLMKERRIEEDKLNRQKEKESLEKELAKKRKINEEEKDLKTKEKDLHEDLQRANKIFEETNERLAAAIKAKDFKELSIAQSLQEVAKENIKKLTESIETCKDNRDEIAGKRKMMIDDCLSMQNTTLDKGQ</sequence>
<evidence type="ECO:0000313" key="2">
    <source>
        <dbReference type="EMBL" id="KAH3782710.1"/>
    </source>
</evidence>
<reference evidence="2" key="2">
    <citation type="submission" date="2020-11" db="EMBL/GenBank/DDBJ databases">
        <authorList>
            <person name="McCartney M.A."/>
            <person name="Auch B."/>
            <person name="Kono T."/>
            <person name="Mallez S."/>
            <person name="Becker A."/>
            <person name="Gohl D.M."/>
            <person name="Silverstein K.A.T."/>
            <person name="Koren S."/>
            <person name="Bechman K.B."/>
            <person name="Herman A."/>
            <person name="Abrahante J.E."/>
            <person name="Garbe J."/>
        </authorList>
    </citation>
    <scope>NUCLEOTIDE SEQUENCE</scope>
    <source>
        <strain evidence="2">Duluth1</strain>
        <tissue evidence="2">Whole animal</tissue>
    </source>
</reference>
<dbReference type="EMBL" id="JAIWYP010000008">
    <property type="protein sequence ID" value="KAH3782710.1"/>
    <property type="molecule type" value="Genomic_DNA"/>
</dbReference>